<dbReference type="EMBL" id="JACHDR010000001">
    <property type="protein sequence ID" value="MBB5513415.1"/>
    <property type="molecule type" value="Genomic_DNA"/>
</dbReference>
<evidence type="ECO:0000313" key="2">
    <source>
        <dbReference type="EMBL" id="MBB5513415.1"/>
    </source>
</evidence>
<keyword evidence="3" id="KW-1185">Reference proteome</keyword>
<dbReference type="Proteomes" id="UP000580797">
    <property type="component" value="Unassembled WGS sequence"/>
</dbReference>
<proteinExistence type="predicted"/>
<sequence>MGPIMGRYTLLLVIENCILRDAIALTTTLSADYTRRFPETVEVVDTEIYAVGVARPIQERLRVPRALEEPSESGTVQGQVHAIWKNDKWFYPDQCPSPPEDDNGATSWQWTHFDVISSADPESFMFVMDVYVREYEALEAA</sequence>
<dbReference type="EMBL" id="CP018135">
    <property type="protein sequence ID" value="APF41446.1"/>
    <property type="molecule type" value="Genomic_DNA"/>
</dbReference>
<reference evidence="2 4" key="2">
    <citation type="submission" date="2020-08" db="EMBL/GenBank/DDBJ databases">
        <title>Sequencing the genomes of 1000 actinobacteria strains.</title>
        <authorList>
            <person name="Klenk H.-P."/>
        </authorList>
    </citation>
    <scope>NUCLEOTIDE SEQUENCE [LARGE SCALE GENOMIC DNA]</scope>
    <source>
        <strain evidence="2 4">DSM 105783</strain>
    </source>
</reference>
<evidence type="ECO:0000313" key="1">
    <source>
        <dbReference type="EMBL" id="APF41446.1"/>
    </source>
</evidence>
<reference evidence="1 3" key="1">
    <citation type="submission" date="2016-11" db="EMBL/GenBank/DDBJ databases">
        <title>Genome sequencing of Zhihengliuella aestuarii B18 antagonistic to Plasmodiophora brassicae.</title>
        <authorList>
            <person name="Luo Y."/>
        </authorList>
    </citation>
    <scope>NUCLEOTIDE SEQUENCE [LARGE SCALE GENOMIC DNA]</scope>
    <source>
        <strain evidence="1 3">B18</strain>
    </source>
</reference>
<dbReference type="RefSeq" id="WP_071894916.1">
    <property type="nucleotide sequence ID" value="NZ_BAAARH010000002.1"/>
</dbReference>
<dbReference type="Proteomes" id="UP000183530">
    <property type="component" value="Chromosome"/>
</dbReference>
<gene>
    <name evidence="1" type="ORF">BHE16_11150</name>
    <name evidence="2" type="ORF">HD598_002102</name>
</gene>
<evidence type="ECO:0000313" key="3">
    <source>
        <dbReference type="Proteomes" id="UP000183530"/>
    </source>
</evidence>
<organism evidence="1 3">
    <name type="scientific">Neomicrococcus aestuarii</name>
    <dbReference type="NCBI Taxonomy" id="556325"/>
    <lineage>
        <taxon>Bacteria</taxon>
        <taxon>Bacillati</taxon>
        <taxon>Actinomycetota</taxon>
        <taxon>Actinomycetes</taxon>
        <taxon>Micrococcales</taxon>
        <taxon>Micrococcaceae</taxon>
        <taxon>Neomicrococcus</taxon>
    </lineage>
</organism>
<dbReference type="KEGG" id="nae:BHE16_11150"/>
<accession>A0A1L2ZQK8</accession>
<dbReference type="AlphaFoldDB" id="A0A1L2ZQK8"/>
<evidence type="ECO:0000313" key="4">
    <source>
        <dbReference type="Proteomes" id="UP000580797"/>
    </source>
</evidence>
<name>A0A1L2ZQK8_9MICC</name>
<protein>
    <submittedName>
        <fullName evidence="1">Uncharacterized protein</fullName>
    </submittedName>
</protein>